<evidence type="ECO:0008006" key="3">
    <source>
        <dbReference type="Google" id="ProtNLM"/>
    </source>
</evidence>
<sequence length="71" mass="8393">MHRRHVRPIVCPPKCVVKDTYTTREVPVIHPVITINRQHIVNVPRHIYQPITRNEVVDPGYPRNCCGPRRY</sequence>
<dbReference type="EMBL" id="MAMP01000003">
    <property type="protein sequence ID" value="OES46340.1"/>
    <property type="molecule type" value="Genomic_DNA"/>
</dbReference>
<organism evidence="1 2">
    <name type="scientific">Domibacillus iocasae</name>
    <dbReference type="NCBI Taxonomy" id="1714016"/>
    <lineage>
        <taxon>Bacteria</taxon>
        <taxon>Bacillati</taxon>
        <taxon>Bacillota</taxon>
        <taxon>Bacilli</taxon>
        <taxon>Bacillales</taxon>
        <taxon>Bacillaceae</taxon>
        <taxon>Domibacillus</taxon>
    </lineage>
</organism>
<comment type="caution">
    <text evidence="1">The sequence shown here is derived from an EMBL/GenBank/DDBJ whole genome shotgun (WGS) entry which is preliminary data.</text>
</comment>
<accession>A0A1E7DTE4</accession>
<protein>
    <recommendedName>
        <fullName evidence="3">Spore coat protein D</fullName>
    </recommendedName>
</protein>
<evidence type="ECO:0000313" key="1">
    <source>
        <dbReference type="EMBL" id="OES46340.1"/>
    </source>
</evidence>
<keyword evidence="2" id="KW-1185">Reference proteome</keyword>
<dbReference type="RefSeq" id="WP_069937078.1">
    <property type="nucleotide sequence ID" value="NZ_MAMP01000003.1"/>
</dbReference>
<gene>
    <name evidence="1" type="ORF">BA724_15120</name>
</gene>
<dbReference type="AlphaFoldDB" id="A0A1E7DTE4"/>
<reference evidence="1 2" key="1">
    <citation type="submission" date="2016-06" db="EMBL/GenBank/DDBJ databases">
        <title>Domibacillus iocasae genome sequencing.</title>
        <authorList>
            <person name="Verma A."/>
            <person name="Pal Y."/>
            <person name="Ojha A.K."/>
            <person name="Krishnamurthi S."/>
        </authorList>
    </citation>
    <scope>NUCLEOTIDE SEQUENCE [LARGE SCALE GENOMIC DNA]</scope>
    <source>
        <strain evidence="1 2">DSM 29979</strain>
    </source>
</reference>
<evidence type="ECO:0000313" key="2">
    <source>
        <dbReference type="Proteomes" id="UP000095658"/>
    </source>
</evidence>
<dbReference type="Proteomes" id="UP000095658">
    <property type="component" value="Unassembled WGS sequence"/>
</dbReference>
<name>A0A1E7DTE4_9BACI</name>
<dbReference type="OrthoDB" id="1799558at2"/>
<proteinExistence type="predicted"/>